<accession>A0A1Q9C0M1</accession>
<feature type="compositionally biased region" description="Acidic residues" evidence="1">
    <location>
        <begin position="520"/>
        <end position="537"/>
    </location>
</feature>
<proteinExistence type="predicted"/>
<evidence type="ECO:0000256" key="1">
    <source>
        <dbReference type="SAM" id="MobiDB-lite"/>
    </source>
</evidence>
<dbReference type="OrthoDB" id="416053at2759"/>
<organism evidence="2 3">
    <name type="scientific">Symbiodinium microadriaticum</name>
    <name type="common">Dinoflagellate</name>
    <name type="synonym">Zooxanthella microadriatica</name>
    <dbReference type="NCBI Taxonomy" id="2951"/>
    <lineage>
        <taxon>Eukaryota</taxon>
        <taxon>Sar</taxon>
        <taxon>Alveolata</taxon>
        <taxon>Dinophyceae</taxon>
        <taxon>Suessiales</taxon>
        <taxon>Symbiodiniaceae</taxon>
        <taxon>Symbiodinium</taxon>
    </lineage>
</organism>
<feature type="region of interest" description="Disordered" evidence="1">
    <location>
        <begin position="508"/>
        <end position="541"/>
    </location>
</feature>
<comment type="caution">
    <text evidence="2">The sequence shown here is derived from an EMBL/GenBank/DDBJ whole genome shotgun (WGS) entry which is preliminary data.</text>
</comment>
<dbReference type="EMBL" id="LSRX01002020">
    <property type="protein sequence ID" value="OLP76457.1"/>
    <property type="molecule type" value="Genomic_DNA"/>
</dbReference>
<dbReference type="AlphaFoldDB" id="A0A1Q9C0M1"/>
<protein>
    <submittedName>
        <fullName evidence="2">Uncharacterized protein</fullName>
    </submittedName>
</protein>
<sequence>MQRASWEERAQYHPLRCDSSAKRQKLEAVPVSGATAAYERVLADATAASTGVYSGRLPWEVGCFRDIFKGPASTVTVPAAKALLIKEVSLPGDTPEESAVRTTPDGHVRHPIFSQVLKKAPKSLLGTRSSTEREAVLRRWILVLSHNLEGSAVGRYLESDPSNGISIVSDALGGKSASTILKRVRFCARFIAWGDKHGYLVFPLRASIIVEFMRVLDKPSQQGECMETVNFLIHVMGVDSQQNLAHDPLLQGLVRGAQFSEHERKQSRVLSVKEIEALEEALAGHSLNKIDRYAVGVFLFQVYSRARVSDIRSITKFEVDMIGSQGYLEARTTDHKNRRKGAGLGMSLCLVAPANGLGKKPWALSFLESARDVGIDLEKGHRGPLLPRLSFSHEWTNSAVSASETMSWLNRILEVLVPGGCAEGLTSHGMKAQPLREFEDCLQMIKASSDDPGGHRRSNDDVGADWGRDQEEAEFSEVAADSGFASGLGSWSECDQPLSEEGFRAELSAAPGQPSAALNDPEDSSESDSSGEDTADDEDRKYEVLSSAPEIEKLAPQVEFGVDLDVYQNPRTLSLHGRAKGSSGPLICGRSVSGMKLFVGRVHSKTWRCKQCMAGRPIRDSGAAANFINSRLGRRQR</sequence>
<evidence type="ECO:0000313" key="3">
    <source>
        <dbReference type="Proteomes" id="UP000186817"/>
    </source>
</evidence>
<reference evidence="2 3" key="1">
    <citation type="submission" date="2016-02" db="EMBL/GenBank/DDBJ databases">
        <title>Genome analysis of coral dinoflagellate symbionts highlights evolutionary adaptations to a symbiotic lifestyle.</title>
        <authorList>
            <person name="Aranda M."/>
            <person name="Li Y."/>
            <person name="Liew Y.J."/>
            <person name="Baumgarten S."/>
            <person name="Simakov O."/>
            <person name="Wilson M."/>
            <person name="Piel J."/>
            <person name="Ashoor H."/>
            <person name="Bougouffa S."/>
            <person name="Bajic V.B."/>
            <person name="Ryu T."/>
            <person name="Ravasi T."/>
            <person name="Bayer T."/>
            <person name="Micklem G."/>
            <person name="Kim H."/>
            <person name="Bhak J."/>
            <person name="Lajeunesse T.C."/>
            <person name="Voolstra C.R."/>
        </authorList>
    </citation>
    <scope>NUCLEOTIDE SEQUENCE [LARGE SCALE GENOMIC DNA]</scope>
    <source>
        <strain evidence="2 3">CCMP2467</strain>
    </source>
</reference>
<gene>
    <name evidence="2" type="ORF">AK812_SmicGene43608</name>
</gene>
<keyword evidence="3" id="KW-1185">Reference proteome</keyword>
<evidence type="ECO:0000313" key="2">
    <source>
        <dbReference type="EMBL" id="OLP76457.1"/>
    </source>
</evidence>
<name>A0A1Q9C0M1_SYMMI</name>
<dbReference type="Proteomes" id="UP000186817">
    <property type="component" value="Unassembled WGS sequence"/>
</dbReference>